<feature type="DNA-binding region" description="H-T-H motif" evidence="4">
    <location>
        <begin position="29"/>
        <end position="48"/>
    </location>
</feature>
<dbReference type="Proteomes" id="UP000076321">
    <property type="component" value="Unassembled WGS sequence"/>
</dbReference>
<dbReference type="Gene3D" id="1.10.357.10">
    <property type="entry name" value="Tetracycline Repressor, domain 2"/>
    <property type="match status" value="1"/>
</dbReference>
<dbReference type="Proteomes" id="UP000186883">
    <property type="component" value="Unassembled WGS sequence"/>
</dbReference>
<name>A0A154M5B9_9PSEU</name>
<dbReference type="AlphaFoldDB" id="A0A154M5B9"/>
<evidence type="ECO:0000256" key="1">
    <source>
        <dbReference type="ARBA" id="ARBA00023015"/>
    </source>
</evidence>
<keyword evidence="2 4" id="KW-0238">DNA-binding</keyword>
<reference evidence="6 8" key="1">
    <citation type="submission" date="2015-12" db="EMBL/GenBank/DDBJ databases">
        <title>Amycolatopsis regifaucium genome sequencing and assembly.</title>
        <authorList>
            <person name="Mayilraj S."/>
        </authorList>
    </citation>
    <scope>NUCLEOTIDE SEQUENCE [LARGE SCALE GENOMIC DNA]</scope>
    <source>
        <strain evidence="6 8">GY080</strain>
    </source>
</reference>
<dbReference type="Pfam" id="PF00440">
    <property type="entry name" value="TetR_N"/>
    <property type="match status" value="1"/>
</dbReference>
<sequence length="194" mass="21326">MGRPPRHNADDFLDAAVRIFAADGIAAVTMSAVAREVGAPSGSIYHRFPGRPALLAAVWLRTLTRFQQDYLAVLEREPAIEAAVEAAAQVVRWCRAHPGEGKLLYAGDRSLGIDDWTAEDRARADEANRRLTAVMTKVVRRLRPLTGRSTDELMLALVDLPYAAVRRYLDRGEAPPPRAVDLVTKTTRTLLGAE</sequence>
<dbReference type="PANTHER" id="PTHR30055">
    <property type="entry name" value="HTH-TYPE TRANSCRIPTIONAL REGULATOR RUTR"/>
    <property type="match status" value="1"/>
</dbReference>
<dbReference type="GO" id="GO:0000976">
    <property type="term" value="F:transcription cis-regulatory region binding"/>
    <property type="evidence" value="ECO:0007669"/>
    <property type="project" value="TreeGrafter"/>
</dbReference>
<dbReference type="PROSITE" id="PS50977">
    <property type="entry name" value="HTH_TETR_2"/>
    <property type="match status" value="1"/>
</dbReference>
<keyword evidence="9" id="KW-1185">Reference proteome</keyword>
<accession>A0A154M5B9</accession>
<evidence type="ECO:0000256" key="2">
    <source>
        <dbReference type="ARBA" id="ARBA00023125"/>
    </source>
</evidence>
<keyword evidence="1" id="KW-0805">Transcription regulation</keyword>
<dbReference type="GO" id="GO:0003700">
    <property type="term" value="F:DNA-binding transcription factor activity"/>
    <property type="evidence" value="ECO:0007669"/>
    <property type="project" value="TreeGrafter"/>
</dbReference>
<evidence type="ECO:0000313" key="9">
    <source>
        <dbReference type="Proteomes" id="UP000186883"/>
    </source>
</evidence>
<protein>
    <submittedName>
        <fullName evidence="6">TetR family transcriptional regulator</fullName>
    </submittedName>
</protein>
<evidence type="ECO:0000259" key="5">
    <source>
        <dbReference type="PROSITE" id="PS50977"/>
    </source>
</evidence>
<comment type="caution">
    <text evidence="6">The sequence shown here is derived from an EMBL/GenBank/DDBJ whole genome shotgun (WGS) entry which is preliminary data.</text>
</comment>
<evidence type="ECO:0000313" key="8">
    <source>
        <dbReference type="Proteomes" id="UP000076321"/>
    </source>
</evidence>
<evidence type="ECO:0000313" key="7">
    <source>
        <dbReference type="EMBL" id="OKA09891.1"/>
    </source>
</evidence>
<gene>
    <name evidence="7" type="ORF">ATP06_0205895</name>
    <name evidence="6" type="ORF">AVL48_15515</name>
</gene>
<dbReference type="InterPro" id="IPR009057">
    <property type="entry name" value="Homeodomain-like_sf"/>
</dbReference>
<dbReference type="InterPro" id="IPR001647">
    <property type="entry name" value="HTH_TetR"/>
</dbReference>
<dbReference type="EMBL" id="LQCI01000051">
    <property type="protein sequence ID" value="KZB79792.1"/>
    <property type="molecule type" value="Genomic_DNA"/>
</dbReference>
<proteinExistence type="predicted"/>
<evidence type="ECO:0000256" key="4">
    <source>
        <dbReference type="PROSITE-ProRule" id="PRU00335"/>
    </source>
</evidence>
<dbReference type="EMBL" id="LOBU02000006">
    <property type="protein sequence ID" value="OKA09891.1"/>
    <property type="molecule type" value="Genomic_DNA"/>
</dbReference>
<dbReference type="PRINTS" id="PR00455">
    <property type="entry name" value="HTHTETR"/>
</dbReference>
<dbReference type="SUPFAM" id="SSF46689">
    <property type="entry name" value="Homeodomain-like"/>
    <property type="match status" value="1"/>
</dbReference>
<feature type="domain" description="HTH tetR-type" evidence="5">
    <location>
        <begin position="6"/>
        <end position="66"/>
    </location>
</feature>
<evidence type="ECO:0000256" key="3">
    <source>
        <dbReference type="ARBA" id="ARBA00023163"/>
    </source>
</evidence>
<reference evidence="7 9" key="2">
    <citation type="submission" date="2016-11" db="EMBL/GenBank/DDBJ databases">
        <title>Genome sequencing of Amycolatopsis regifaucium.</title>
        <authorList>
            <person name="Mayilraj S."/>
            <person name="Kaur N."/>
        </authorList>
    </citation>
    <scope>NUCLEOTIDE SEQUENCE [LARGE SCALE GENOMIC DNA]</scope>
    <source>
        <strain evidence="7 9">GY080</strain>
    </source>
</reference>
<organism evidence="6 8">
    <name type="scientific">Amycolatopsis regifaucium</name>
    <dbReference type="NCBI Taxonomy" id="546365"/>
    <lineage>
        <taxon>Bacteria</taxon>
        <taxon>Bacillati</taxon>
        <taxon>Actinomycetota</taxon>
        <taxon>Actinomycetes</taxon>
        <taxon>Pseudonocardiales</taxon>
        <taxon>Pseudonocardiaceae</taxon>
        <taxon>Amycolatopsis</taxon>
    </lineage>
</organism>
<dbReference type="PANTHER" id="PTHR30055:SF234">
    <property type="entry name" value="HTH-TYPE TRANSCRIPTIONAL REGULATOR BETI"/>
    <property type="match status" value="1"/>
</dbReference>
<dbReference type="OrthoDB" id="8701707at2"/>
<dbReference type="RefSeq" id="WP_061985278.1">
    <property type="nucleotide sequence ID" value="NZ_FOPQ01000012.1"/>
</dbReference>
<keyword evidence="3" id="KW-0804">Transcription</keyword>
<dbReference type="InterPro" id="IPR050109">
    <property type="entry name" value="HTH-type_TetR-like_transc_reg"/>
</dbReference>
<evidence type="ECO:0000313" key="6">
    <source>
        <dbReference type="EMBL" id="KZB79792.1"/>
    </source>
</evidence>